<evidence type="ECO:0000256" key="2">
    <source>
        <dbReference type="ARBA" id="ARBA00023015"/>
    </source>
</evidence>
<evidence type="ECO:0000256" key="3">
    <source>
        <dbReference type="ARBA" id="ARBA00023125"/>
    </source>
</evidence>
<dbReference type="SUPFAM" id="SSF46785">
    <property type="entry name" value="Winged helix' DNA-binding domain"/>
    <property type="match status" value="1"/>
</dbReference>
<dbReference type="GO" id="GO:0003677">
    <property type="term" value="F:DNA binding"/>
    <property type="evidence" value="ECO:0007669"/>
    <property type="project" value="UniProtKB-KW"/>
</dbReference>
<dbReference type="Gene3D" id="1.10.10.10">
    <property type="entry name" value="Winged helix-like DNA-binding domain superfamily/Winged helix DNA-binding domain"/>
    <property type="match status" value="1"/>
</dbReference>
<dbReference type="InterPro" id="IPR036390">
    <property type="entry name" value="WH_DNA-bd_sf"/>
</dbReference>
<keyword evidence="4" id="KW-0804">Transcription</keyword>
<dbReference type="Gene3D" id="3.40.190.290">
    <property type="match status" value="1"/>
</dbReference>
<dbReference type="AlphaFoldDB" id="A0A4R5BDI3"/>
<dbReference type="Pfam" id="PF00126">
    <property type="entry name" value="HTH_1"/>
    <property type="match status" value="1"/>
</dbReference>
<dbReference type="FunFam" id="1.10.10.10:FF:000001">
    <property type="entry name" value="LysR family transcriptional regulator"/>
    <property type="match status" value="1"/>
</dbReference>
<dbReference type="PANTHER" id="PTHR30419">
    <property type="entry name" value="HTH-TYPE TRANSCRIPTIONAL REGULATOR YBHD"/>
    <property type="match status" value="1"/>
</dbReference>
<dbReference type="GO" id="GO:0003700">
    <property type="term" value="F:DNA-binding transcription factor activity"/>
    <property type="evidence" value="ECO:0007669"/>
    <property type="project" value="InterPro"/>
</dbReference>
<evidence type="ECO:0000256" key="1">
    <source>
        <dbReference type="ARBA" id="ARBA00009437"/>
    </source>
</evidence>
<protein>
    <submittedName>
        <fullName evidence="7">LysR family transcriptional regulator</fullName>
    </submittedName>
</protein>
<dbReference type="InterPro" id="IPR036388">
    <property type="entry name" value="WH-like_DNA-bd_sf"/>
</dbReference>
<dbReference type="Pfam" id="PF03466">
    <property type="entry name" value="LysR_substrate"/>
    <property type="match status" value="1"/>
</dbReference>
<dbReference type="InterPro" id="IPR000847">
    <property type="entry name" value="LysR_HTH_N"/>
</dbReference>
<dbReference type="PROSITE" id="PS50931">
    <property type="entry name" value="HTH_LYSR"/>
    <property type="match status" value="1"/>
</dbReference>
<dbReference type="Proteomes" id="UP000294723">
    <property type="component" value="Unassembled WGS sequence"/>
</dbReference>
<comment type="caution">
    <text evidence="7">The sequence shown here is derived from an EMBL/GenBank/DDBJ whole genome shotgun (WGS) entry which is preliminary data.</text>
</comment>
<keyword evidence="2" id="KW-0805">Transcription regulation</keyword>
<keyword evidence="3" id="KW-0238">DNA-binding</keyword>
<dbReference type="EMBL" id="SMLA01000043">
    <property type="protein sequence ID" value="TDD84588.1"/>
    <property type="molecule type" value="Genomic_DNA"/>
</dbReference>
<sequence>MVRPVDLRLVRYFLAVVDHGGITKAAQALYIAQPSLSQAIRALERELGVELFDRSRRQLTLTSDGEAFAGPARNILIAADSARAKVRSVRDLVAGRLEIATVSTLAVDPMADLTSRLLSRHPDILVNVLDPGSPAGVVSRVRRGEAEFGLVELPVKGDEVLQSRELWEQDITLVLPPVLAGGLPDPVPIEAIAAIPLVVEVSDAGGLPLIDHRLAQVIGNVAVECAHRQAIWDLVTRGAGATFLPRRIAETQLHGVVVRSLTPSIKRTIGLLFRRGPLSPAAAAFLDVAEVIRAERSRERVPRTPGQRGTGPKVRTRDRKRG</sequence>
<dbReference type="GO" id="GO:0005829">
    <property type="term" value="C:cytosol"/>
    <property type="evidence" value="ECO:0007669"/>
    <property type="project" value="TreeGrafter"/>
</dbReference>
<dbReference type="InterPro" id="IPR005119">
    <property type="entry name" value="LysR_subst-bd"/>
</dbReference>
<gene>
    <name evidence="7" type="ORF">E1202_23055</name>
</gene>
<evidence type="ECO:0000256" key="4">
    <source>
        <dbReference type="ARBA" id="ARBA00023163"/>
    </source>
</evidence>
<feature type="region of interest" description="Disordered" evidence="5">
    <location>
        <begin position="297"/>
        <end position="322"/>
    </location>
</feature>
<proteinExistence type="inferred from homology"/>
<evidence type="ECO:0000313" key="7">
    <source>
        <dbReference type="EMBL" id="TDD84588.1"/>
    </source>
</evidence>
<name>A0A4R5BDI3_9PSEU</name>
<reference evidence="7 8" key="1">
    <citation type="submission" date="2019-03" db="EMBL/GenBank/DDBJ databases">
        <title>Draft genome sequences of novel Actinobacteria.</title>
        <authorList>
            <person name="Sahin N."/>
            <person name="Ay H."/>
            <person name="Saygin H."/>
        </authorList>
    </citation>
    <scope>NUCLEOTIDE SEQUENCE [LARGE SCALE GENOMIC DNA]</scope>
    <source>
        <strain evidence="7 8">5K548</strain>
    </source>
</reference>
<evidence type="ECO:0000259" key="6">
    <source>
        <dbReference type="PROSITE" id="PS50931"/>
    </source>
</evidence>
<evidence type="ECO:0000256" key="5">
    <source>
        <dbReference type="SAM" id="MobiDB-lite"/>
    </source>
</evidence>
<dbReference type="CDD" id="cd05466">
    <property type="entry name" value="PBP2_LTTR_substrate"/>
    <property type="match status" value="1"/>
</dbReference>
<dbReference type="PRINTS" id="PR00039">
    <property type="entry name" value="HTHLYSR"/>
</dbReference>
<evidence type="ECO:0000313" key="8">
    <source>
        <dbReference type="Proteomes" id="UP000294723"/>
    </source>
</evidence>
<keyword evidence="8" id="KW-1185">Reference proteome</keyword>
<dbReference type="InterPro" id="IPR050950">
    <property type="entry name" value="HTH-type_LysR_regulators"/>
</dbReference>
<organism evidence="7 8">
    <name type="scientific">Saccharopolyspora karakumensis</name>
    <dbReference type="NCBI Taxonomy" id="2530386"/>
    <lineage>
        <taxon>Bacteria</taxon>
        <taxon>Bacillati</taxon>
        <taxon>Actinomycetota</taxon>
        <taxon>Actinomycetes</taxon>
        <taxon>Pseudonocardiales</taxon>
        <taxon>Pseudonocardiaceae</taxon>
        <taxon>Saccharopolyspora</taxon>
    </lineage>
</organism>
<comment type="similarity">
    <text evidence="1">Belongs to the LysR transcriptional regulatory family.</text>
</comment>
<feature type="domain" description="HTH lysR-type" evidence="6">
    <location>
        <begin position="5"/>
        <end position="62"/>
    </location>
</feature>
<accession>A0A4R5BDI3</accession>
<dbReference type="SUPFAM" id="SSF53850">
    <property type="entry name" value="Periplasmic binding protein-like II"/>
    <property type="match status" value="1"/>
</dbReference>